<protein>
    <submittedName>
        <fullName evidence="2">Uncharacterized protein</fullName>
    </submittedName>
</protein>
<feature type="compositionally biased region" description="Basic residues" evidence="1">
    <location>
        <begin position="103"/>
        <end position="113"/>
    </location>
</feature>
<comment type="caution">
    <text evidence="2">The sequence shown here is derived from an EMBL/GenBank/DDBJ whole genome shotgun (WGS) entry which is preliminary data.</text>
</comment>
<dbReference type="EMBL" id="CAMXCT010001446">
    <property type="protein sequence ID" value="CAI3990177.1"/>
    <property type="molecule type" value="Genomic_DNA"/>
</dbReference>
<evidence type="ECO:0000256" key="1">
    <source>
        <dbReference type="SAM" id="MobiDB-lite"/>
    </source>
</evidence>
<keyword evidence="4" id="KW-1185">Reference proteome</keyword>
<proteinExistence type="predicted"/>
<reference evidence="2" key="1">
    <citation type="submission" date="2022-10" db="EMBL/GenBank/DDBJ databases">
        <authorList>
            <person name="Chen Y."/>
            <person name="Dougan E. K."/>
            <person name="Chan C."/>
            <person name="Rhodes N."/>
            <person name="Thang M."/>
        </authorList>
    </citation>
    <scope>NUCLEOTIDE SEQUENCE</scope>
</reference>
<feature type="compositionally biased region" description="Polar residues" evidence="1">
    <location>
        <begin position="125"/>
        <end position="136"/>
    </location>
</feature>
<reference evidence="3" key="2">
    <citation type="submission" date="2024-04" db="EMBL/GenBank/DDBJ databases">
        <authorList>
            <person name="Chen Y."/>
            <person name="Shah S."/>
            <person name="Dougan E. K."/>
            <person name="Thang M."/>
            <person name="Chan C."/>
        </authorList>
    </citation>
    <scope>NUCLEOTIDE SEQUENCE [LARGE SCALE GENOMIC DNA]</scope>
</reference>
<accession>A0A9P1CFG1</accession>
<dbReference type="EMBL" id="CAMXCT030001446">
    <property type="protein sequence ID" value="CAL4777489.1"/>
    <property type="molecule type" value="Genomic_DNA"/>
</dbReference>
<feature type="region of interest" description="Disordered" evidence="1">
    <location>
        <begin position="73"/>
        <end position="136"/>
    </location>
</feature>
<name>A0A9P1CFG1_9DINO</name>
<evidence type="ECO:0000313" key="4">
    <source>
        <dbReference type="Proteomes" id="UP001152797"/>
    </source>
</evidence>
<sequence>MAHRGNAQVTDLQHALPVWCARQILNPQYGPKCSPWSSRWIWQMDVLPLRALAEAEERLKGALAALATLKATPRSGPRSFRESPWRSPEAALQDDHVETPTRRWQRSKLRVGHGRGTPDTLRAVTPSTPSAKKLSWTDSTPMKLTRLQSEELAAAFRALDDLASAADATGRAWPVCKDLATNLRSQAVAKLVQLQQQKEDGVLCSKVVAQVKADAVEGLKSLESLGEGEAQRSDKKPQELRRVLGSVARDMEDTLQGLRSKRNAWTDIK</sequence>
<dbReference type="EMBL" id="CAMXCT020001446">
    <property type="protein sequence ID" value="CAL1143552.1"/>
    <property type="molecule type" value="Genomic_DNA"/>
</dbReference>
<evidence type="ECO:0000313" key="3">
    <source>
        <dbReference type="EMBL" id="CAL1143552.1"/>
    </source>
</evidence>
<dbReference type="Proteomes" id="UP001152797">
    <property type="component" value="Unassembled WGS sequence"/>
</dbReference>
<gene>
    <name evidence="2" type="ORF">C1SCF055_LOCUS17192</name>
</gene>
<evidence type="ECO:0000313" key="2">
    <source>
        <dbReference type="EMBL" id="CAI3990177.1"/>
    </source>
</evidence>
<organism evidence="2">
    <name type="scientific">Cladocopium goreaui</name>
    <dbReference type="NCBI Taxonomy" id="2562237"/>
    <lineage>
        <taxon>Eukaryota</taxon>
        <taxon>Sar</taxon>
        <taxon>Alveolata</taxon>
        <taxon>Dinophyceae</taxon>
        <taxon>Suessiales</taxon>
        <taxon>Symbiodiniaceae</taxon>
        <taxon>Cladocopium</taxon>
    </lineage>
</organism>
<dbReference type="AlphaFoldDB" id="A0A9P1CFG1"/>